<dbReference type="Proteomes" id="UP000199202">
    <property type="component" value="Unassembled WGS sequence"/>
</dbReference>
<name>A0A1G8QEN4_9ACTN</name>
<protein>
    <submittedName>
        <fullName evidence="1">Uncharacterized protein</fullName>
    </submittedName>
</protein>
<organism evidence="1 2">
    <name type="scientific">Nonomuraea jiangxiensis</name>
    <dbReference type="NCBI Taxonomy" id="633440"/>
    <lineage>
        <taxon>Bacteria</taxon>
        <taxon>Bacillati</taxon>
        <taxon>Actinomycetota</taxon>
        <taxon>Actinomycetes</taxon>
        <taxon>Streptosporangiales</taxon>
        <taxon>Streptosporangiaceae</taxon>
        <taxon>Nonomuraea</taxon>
    </lineage>
</organism>
<proteinExistence type="predicted"/>
<gene>
    <name evidence="1" type="ORF">SAMN05421869_108217</name>
</gene>
<reference evidence="1 2" key="1">
    <citation type="submission" date="2016-10" db="EMBL/GenBank/DDBJ databases">
        <authorList>
            <person name="de Groot N.N."/>
        </authorList>
    </citation>
    <scope>NUCLEOTIDE SEQUENCE [LARGE SCALE GENOMIC DNA]</scope>
    <source>
        <strain evidence="1 2">CGMCC 4.6533</strain>
    </source>
</reference>
<dbReference type="RefSeq" id="WP_090933172.1">
    <property type="nucleotide sequence ID" value="NZ_FNDJ01000008.1"/>
</dbReference>
<sequence>MWDIRNGEDFVEDWRDADSAEWRYLHESAATFNAAQDDLVAVPAIENTWYDGTGDINVFNTDWHVTARATEKGSVDGFGNAFGTGDMKYDGIVGYSCGVLRDALSAADVSTGSGRYAGGLVGIAGGATQRAATTGGSLTERAYAAGPVKATGNQSAGGISGYAYTGTTVRNNVALNPTVTATGWAHRIVARTLADGAPAVGNNLASELVVAATQNVGATAPESFNGTTITAAQAVDPATYTALGWDLETVWRWDTGLGRPVLRGPAAPAAAVLSPAGAGGIRHEAVANGDGTVTLAVSAGSAAADRQLSVLLLRGRSSTSAPDEDDIAYLGEVRLDGQGDATLTVLVPEPGKPALALNTSGDTTRYTASLLPKEPPTGTPAMTVLDDTVTATAKPHGNAPAQVTITLVCAGEATCQDQVVISHGGGAQLDARKVTLQPGRTRDLKVDLAGR</sequence>
<accession>A0A1G8QEN4</accession>
<evidence type="ECO:0000313" key="2">
    <source>
        <dbReference type="Proteomes" id="UP000199202"/>
    </source>
</evidence>
<dbReference type="Gene3D" id="2.160.20.110">
    <property type="match status" value="1"/>
</dbReference>
<keyword evidence="2" id="KW-1185">Reference proteome</keyword>
<dbReference type="AlphaFoldDB" id="A0A1G8QEN4"/>
<dbReference type="STRING" id="633440.SAMN05421869_108217"/>
<dbReference type="EMBL" id="FNDJ01000008">
    <property type="protein sequence ID" value="SDJ03088.1"/>
    <property type="molecule type" value="Genomic_DNA"/>
</dbReference>
<evidence type="ECO:0000313" key="1">
    <source>
        <dbReference type="EMBL" id="SDJ03088.1"/>
    </source>
</evidence>
<dbReference type="OrthoDB" id="9804511at2"/>